<proteinExistence type="inferred from homology"/>
<gene>
    <name evidence="5" type="ORF">AB6A40_005663</name>
</gene>
<feature type="domain" description="SAP" evidence="4">
    <location>
        <begin position="7"/>
        <end position="41"/>
    </location>
</feature>
<reference evidence="5 6" key="1">
    <citation type="submission" date="2024-08" db="EMBL/GenBank/DDBJ databases">
        <title>Gnathostoma spinigerum genome.</title>
        <authorList>
            <person name="Gonzalez-Bertolin B."/>
            <person name="Monzon S."/>
            <person name="Zaballos A."/>
            <person name="Jimenez P."/>
            <person name="Dekumyoy P."/>
            <person name="Varona S."/>
            <person name="Cuesta I."/>
            <person name="Sumanam S."/>
            <person name="Adisakwattana P."/>
            <person name="Gasser R.B."/>
            <person name="Hernandez-Gonzalez A."/>
            <person name="Young N.D."/>
            <person name="Perteguer M.J."/>
        </authorList>
    </citation>
    <scope>NUCLEOTIDE SEQUENCE [LARGE SCALE GENOMIC DNA]</scope>
    <source>
        <strain evidence="5">AL3</strain>
        <tissue evidence="5">Liver</tissue>
    </source>
</reference>
<dbReference type="Gene3D" id="1.10.720.30">
    <property type="entry name" value="SAP domain"/>
    <property type="match status" value="1"/>
</dbReference>
<dbReference type="Pfam" id="PF02037">
    <property type="entry name" value="SAP"/>
    <property type="match status" value="1"/>
</dbReference>
<evidence type="ECO:0000256" key="2">
    <source>
        <dbReference type="ARBA" id="ARBA00046328"/>
    </source>
</evidence>
<evidence type="ECO:0000313" key="6">
    <source>
        <dbReference type="Proteomes" id="UP001608902"/>
    </source>
</evidence>
<dbReference type="InterPro" id="IPR036361">
    <property type="entry name" value="SAP_dom_sf"/>
</dbReference>
<accession>A0ABD6ELC3</accession>
<comment type="caution">
    <text evidence="5">The sequence shown here is derived from an EMBL/GenBank/DDBJ whole genome shotgun (WGS) entry which is preliminary data.</text>
</comment>
<dbReference type="InterPro" id="IPR052240">
    <property type="entry name" value="SAP_domain_ribonucleoprotein"/>
</dbReference>
<feature type="compositionally biased region" description="Basic and acidic residues" evidence="3">
    <location>
        <begin position="100"/>
        <end position="142"/>
    </location>
</feature>
<name>A0ABD6ELC3_9BILA</name>
<evidence type="ECO:0000313" key="5">
    <source>
        <dbReference type="EMBL" id="MFH4978954.1"/>
    </source>
</evidence>
<dbReference type="InterPro" id="IPR003034">
    <property type="entry name" value="SAP_dom"/>
</dbReference>
<dbReference type="AlphaFoldDB" id="A0ABD6ELC3"/>
<comment type="similarity">
    <text evidence="2">Belongs to the SAP domain-containing ribonucleoprotein family.</text>
</comment>
<dbReference type="PROSITE" id="PS50800">
    <property type="entry name" value="SAP"/>
    <property type="match status" value="1"/>
</dbReference>
<feature type="compositionally biased region" description="Basic and acidic residues" evidence="3">
    <location>
        <begin position="79"/>
        <end position="88"/>
    </location>
</feature>
<sequence>MSSTVDLSKFTVVQLREKLKSRGLATSGGKIDLIERLRVSYAAEEKILSSDLSISKADEAAVLGDTVNEEDLLGPEPSPTKKADDECHSAGQSLTSPASFREEHVEKSDEAVPVDRNEKKEENKKVQQTDTPEEARSKRAERFGLQLSNENLKKKRAERFGLTTVADATSDLEEKKRRRAERFGTATVNSSTDSDASNKAKEILRERAIRFGLPFSEGGIKKTGAIETSVELLEKRKKRFGVSNEEAEILIRKKKRAERFGLVS</sequence>
<keyword evidence="6" id="KW-1185">Reference proteome</keyword>
<feature type="region of interest" description="Disordered" evidence="3">
    <location>
        <begin position="65"/>
        <end position="143"/>
    </location>
</feature>
<organism evidence="5 6">
    <name type="scientific">Gnathostoma spinigerum</name>
    <dbReference type="NCBI Taxonomy" id="75299"/>
    <lineage>
        <taxon>Eukaryota</taxon>
        <taxon>Metazoa</taxon>
        <taxon>Ecdysozoa</taxon>
        <taxon>Nematoda</taxon>
        <taxon>Chromadorea</taxon>
        <taxon>Rhabditida</taxon>
        <taxon>Spirurina</taxon>
        <taxon>Gnathostomatomorpha</taxon>
        <taxon>Gnathostomatoidea</taxon>
        <taxon>Gnathostomatidae</taxon>
        <taxon>Gnathostoma</taxon>
    </lineage>
</organism>
<evidence type="ECO:0000256" key="1">
    <source>
        <dbReference type="ARBA" id="ARBA00022553"/>
    </source>
</evidence>
<feature type="region of interest" description="Disordered" evidence="3">
    <location>
        <begin position="171"/>
        <end position="199"/>
    </location>
</feature>
<dbReference type="EMBL" id="JBGFUD010003697">
    <property type="protein sequence ID" value="MFH4978954.1"/>
    <property type="molecule type" value="Genomic_DNA"/>
</dbReference>
<evidence type="ECO:0000259" key="4">
    <source>
        <dbReference type="PROSITE" id="PS50800"/>
    </source>
</evidence>
<protein>
    <recommendedName>
        <fullName evidence="4">SAP domain-containing protein</fullName>
    </recommendedName>
</protein>
<dbReference type="SUPFAM" id="SSF68906">
    <property type="entry name" value="SAP domain"/>
    <property type="match status" value="1"/>
</dbReference>
<evidence type="ECO:0000256" key="3">
    <source>
        <dbReference type="SAM" id="MobiDB-lite"/>
    </source>
</evidence>
<keyword evidence="1" id="KW-0597">Phosphoprotein</keyword>
<feature type="compositionally biased region" description="Polar residues" evidence="3">
    <location>
        <begin position="186"/>
        <end position="195"/>
    </location>
</feature>
<dbReference type="SMART" id="SM00513">
    <property type="entry name" value="SAP"/>
    <property type="match status" value="1"/>
</dbReference>
<dbReference type="PANTHER" id="PTHR46551">
    <property type="entry name" value="SAP DOMAIN-CONTAINING RIBONUCLEOPROTEIN"/>
    <property type="match status" value="1"/>
</dbReference>
<dbReference type="Proteomes" id="UP001608902">
    <property type="component" value="Unassembled WGS sequence"/>
</dbReference>
<dbReference type="PANTHER" id="PTHR46551:SF1">
    <property type="entry name" value="SAP DOMAIN-CONTAINING RIBONUCLEOPROTEIN"/>
    <property type="match status" value="1"/>
</dbReference>